<dbReference type="Proteomes" id="UP000752171">
    <property type="component" value="Unassembled WGS sequence"/>
</dbReference>
<feature type="domain" description="Sushi" evidence="6">
    <location>
        <begin position="121"/>
        <end position="177"/>
    </location>
</feature>
<organism evidence="7 8">
    <name type="scientific">Astyanax mexicanus</name>
    <name type="common">Blind cave fish</name>
    <name type="synonym">Astyanax fasciatus mexicanus</name>
    <dbReference type="NCBI Taxonomy" id="7994"/>
    <lineage>
        <taxon>Eukaryota</taxon>
        <taxon>Metazoa</taxon>
        <taxon>Chordata</taxon>
        <taxon>Craniata</taxon>
        <taxon>Vertebrata</taxon>
        <taxon>Euteleostomi</taxon>
        <taxon>Actinopterygii</taxon>
        <taxon>Neopterygii</taxon>
        <taxon>Teleostei</taxon>
        <taxon>Ostariophysi</taxon>
        <taxon>Characiformes</taxon>
        <taxon>Characoidei</taxon>
        <taxon>Acestrorhamphidae</taxon>
        <taxon>Acestrorhamphinae</taxon>
        <taxon>Astyanax</taxon>
    </lineage>
</organism>
<feature type="domain" description="Sushi" evidence="6">
    <location>
        <begin position="52"/>
        <end position="118"/>
    </location>
</feature>
<reference evidence="7 8" key="1">
    <citation type="submission" date="2021-07" db="EMBL/GenBank/DDBJ databases">
        <authorList>
            <person name="Imarazene B."/>
            <person name="Zahm M."/>
            <person name="Klopp C."/>
            <person name="Cabau C."/>
            <person name="Beille S."/>
            <person name="Jouanno E."/>
            <person name="Castinel A."/>
            <person name="Lluch J."/>
            <person name="Gil L."/>
            <person name="Kuchtly C."/>
            <person name="Lopez Roques C."/>
            <person name="Donnadieu C."/>
            <person name="Parrinello H."/>
            <person name="Journot L."/>
            <person name="Du K."/>
            <person name="Schartl M."/>
            <person name="Retaux S."/>
            <person name="Guiguen Y."/>
        </authorList>
    </citation>
    <scope>NUCLEOTIDE SEQUENCE [LARGE SCALE GENOMIC DNA]</scope>
    <source>
        <strain evidence="7">Pach_M1</strain>
        <tissue evidence="7">Testis</tissue>
    </source>
</reference>
<accession>A0A8T2L6D9</accession>
<evidence type="ECO:0000313" key="7">
    <source>
        <dbReference type="EMBL" id="KAG9266809.1"/>
    </source>
</evidence>
<dbReference type="PANTHER" id="PTHR45785">
    <property type="entry name" value="COMPLEMENT FACTOR H-RELATED"/>
    <property type="match status" value="1"/>
</dbReference>
<keyword evidence="4" id="KW-1015">Disulfide bond</keyword>
<sequence>MIYRKLLSDIGCEIPYDQHVYYPEYTFSADRRLGVTKSYSCQSGYKRAAERAECTMDGWVPNPLCIAIENTKPLTNPKHKYKIYETVRYQCLPGYEPERFSINCNWNEQWDNMKSCTARTGACGSPSPIKDAVQEFKDKYEDGEKATYECPAYYVKAGDPHLTCRQGRWRGKGECLAGTGACGPPPPIKDAVQEFKDKYEDGEKATYECPAYYVKDGDPHLTCRQGSWTGSGQCLGKYRSFYNL</sequence>
<feature type="domain" description="Sushi" evidence="6">
    <location>
        <begin position="180"/>
        <end position="236"/>
    </location>
</feature>
<dbReference type="SUPFAM" id="SSF57535">
    <property type="entry name" value="Complement control module/SCR domain"/>
    <property type="match status" value="4"/>
</dbReference>
<dbReference type="EMBL" id="JAICCE010000016">
    <property type="protein sequence ID" value="KAG9266809.1"/>
    <property type="molecule type" value="Genomic_DNA"/>
</dbReference>
<keyword evidence="3" id="KW-0732">Signal</keyword>
<evidence type="ECO:0000259" key="6">
    <source>
        <dbReference type="PROSITE" id="PS50923"/>
    </source>
</evidence>
<dbReference type="PANTHER" id="PTHR45785:SF2">
    <property type="entry name" value="COMPLEMENT FACTOR H-RELATED"/>
    <property type="match status" value="1"/>
</dbReference>
<dbReference type="AlphaFoldDB" id="A0A8T2L6D9"/>
<comment type="subcellular location">
    <subcellularLocation>
        <location evidence="1">Virion</location>
    </subcellularLocation>
</comment>
<name>A0A8T2L6D9_ASTMX</name>
<protein>
    <submittedName>
        <fullName evidence="7">Complement factor H-like</fullName>
    </submittedName>
</protein>
<evidence type="ECO:0000256" key="5">
    <source>
        <dbReference type="PROSITE-ProRule" id="PRU00302"/>
    </source>
</evidence>
<dbReference type="InterPro" id="IPR035976">
    <property type="entry name" value="Sushi/SCR/CCP_sf"/>
</dbReference>
<dbReference type="InterPro" id="IPR051503">
    <property type="entry name" value="ComplSys_Reg/VirEntry_Med"/>
</dbReference>
<keyword evidence="2 5" id="KW-0768">Sushi</keyword>
<dbReference type="CDD" id="cd00033">
    <property type="entry name" value="CCP"/>
    <property type="match status" value="2"/>
</dbReference>
<evidence type="ECO:0000256" key="3">
    <source>
        <dbReference type="ARBA" id="ARBA00022729"/>
    </source>
</evidence>
<dbReference type="Pfam" id="PF00084">
    <property type="entry name" value="Sushi"/>
    <property type="match status" value="3"/>
</dbReference>
<gene>
    <name evidence="7" type="primary">CFH</name>
    <name evidence="7" type="ORF">AMEX_G19467</name>
</gene>
<comment type="caution">
    <text evidence="7">The sequence shown here is derived from an EMBL/GenBank/DDBJ whole genome shotgun (WGS) entry which is preliminary data.</text>
</comment>
<dbReference type="SMART" id="SM00032">
    <property type="entry name" value="CCP"/>
    <property type="match status" value="4"/>
</dbReference>
<comment type="caution">
    <text evidence="5">Lacks conserved residue(s) required for the propagation of feature annotation.</text>
</comment>
<evidence type="ECO:0000256" key="4">
    <source>
        <dbReference type="ARBA" id="ARBA00023157"/>
    </source>
</evidence>
<evidence type="ECO:0000256" key="1">
    <source>
        <dbReference type="ARBA" id="ARBA00004328"/>
    </source>
</evidence>
<evidence type="ECO:0000313" key="8">
    <source>
        <dbReference type="Proteomes" id="UP000752171"/>
    </source>
</evidence>
<proteinExistence type="predicted"/>
<evidence type="ECO:0000256" key="2">
    <source>
        <dbReference type="ARBA" id="ARBA00022659"/>
    </source>
</evidence>
<dbReference type="InterPro" id="IPR000436">
    <property type="entry name" value="Sushi_SCR_CCP_dom"/>
</dbReference>
<dbReference type="Gene3D" id="2.10.70.10">
    <property type="entry name" value="Complement Module, domain 1"/>
    <property type="match status" value="4"/>
</dbReference>
<dbReference type="PROSITE" id="PS50923">
    <property type="entry name" value="SUSHI"/>
    <property type="match status" value="3"/>
</dbReference>